<evidence type="ECO:0000259" key="6">
    <source>
        <dbReference type="PROSITE" id="PS51194"/>
    </source>
</evidence>
<keyword evidence="3" id="KW-0347">Helicase</keyword>
<feature type="domain" description="Helicase ATP-binding" evidence="5">
    <location>
        <begin position="597"/>
        <end position="796"/>
    </location>
</feature>
<organism evidence="7">
    <name type="scientific">viral metagenome</name>
    <dbReference type="NCBI Taxonomy" id="1070528"/>
    <lineage>
        <taxon>unclassified sequences</taxon>
        <taxon>metagenomes</taxon>
        <taxon>organismal metagenomes</taxon>
    </lineage>
</organism>
<dbReference type="Pfam" id="PF00270">
    <property type="entry name" value="DEAD"/>
    <property type="match status" value="1"/>
</dbReference>
<evidence type="ECO:0000256" key="3">
    <source>
        <dbReference type="ARBA" id="ARBA00022806"/>
    </source>
</evidence>
<feature type="domain" description="Helicase C-terminal" evidence="6">
    <location>
        <begin position="866"/>
        <end position="1028"/>
    </location>
</feature>
<dbReference type="EMBL" id="MN740547">
    <property type="protein sequence ID" value="QHS77428.1"/>
    <property type="molecule type" value="Genomic_DNA"/>
</dbReference>
<reference evidence="7" key="1">
    <citation type="journal article" date="2020" name="Nature">
        <title>Giant virus diversity and host interactions through global metagenomics.</title>
        <authorList>
            <person name="Schulz F."/>
            <person name="Roux S."/>
            <person name="Paez-Espino D."/>
            <person name="Jungbluth S."/>
            <person name="Walsh D.A."/>
            <person name="Denef V.J."/>
            <person name="McMahon K.D."/>
            <person name="Konstantinidis K.T."/>
            <person name="Eloe-Fadrosh E.A."/>
            <person name="Kyrpides N.C."/>
            <person name="Woyke T."/>
        </authorList>
    </citation>
    <scope>NUCLEOTIDE SEQUENCE</scope>
    <source>
        <strain evidence="7">GVMAG-S-1004661-13</strain>
    </source>
</reference>
<name>A0A6C0ACJ6_9ZZZZ</name>
<dbReference type="GO" id="GO:0016787">
    <property type="term" value="F:hydrolase activity"/>
    <property type="evidence" value="ECO:0007669"/>
    <property type="project" value="UniProtKB-KW"/>
</dbReference>
<evidence type="ECO:0008006" key="8">
    <source>
        <dbReference type="Google" id="ProtNLM"/>
    </source>
</evidence>
<evidence type="ECO:0000256" key="4">
    <source>
        <dbReference type="ARBA" id="ARBA00022840"/>
    </source>
</evidence>
<dbReference type="PANTHER" id="PTHR18934:SF91">
    <property type="entry name" value="PRE-MRNA-SPLICING FACTOR ATP-DEPENDENT RNA HELICASE PRP16"/>
    <property type="match status" value="1"/>
</dbReference>
<dbReference type="GO" id="GO:0005524">
    <property type="term" value="F:ATP binding"/>
    <property type="evidence" value="ECO:0007669"/>
    <property type="project" value="UniProtKB-KW"/>
</dbReference>
<evidence type="ECO:0000256" key="1">
    <source>
        <dbReference type="ARBA" id="ARBA00022741"/>
    </source>
</evidence>
<dbReference type="SMART" id="SM00490">
    <property type="entry name" value="HELICc"/>
    <property type="match status" value="1"/>
</dbReference>
<dbReference type="SUPFAM" id="SSF52540">
    <property type="entry name" value="P-loop containing nucleoside triphosphate hydrolases"/>
    <property type="match status" value="1"/>
</dbReference>
<keyword evidence="4" id="KW-0067">ATP-binding</keyword>
<dbReference type="InterPro" id="IPR014001">
    <property type="entry name" value="Helicase_ATP-bd"/>
</dbReference>
<evidence type="ECO:0000313" key="7">
    <source>
        <dbReference type="EMBL" id="QHS77428.1"/>
    </source>
</evidence>
<dbReference type="PANTHER" id="PTHR18934">
    <property type="entry name" value="ATP-DEPENDENT RNA HELICASE"/>
    <property type="match status" value="1"/>
</dbReference>
<evidence type="ECO:0000256" key="2">
    <source>
        <dbReference type="ARBA" id="ARBA00022801"/>
    </source>
</evidence>
<keyword evidence="1" id="KW-0547">Nucleotide-binding</keyword>
<evidence type="ECO:0000259" key="5">
    <source>
        <dbReference type="PROSITE" id="PS51192"/>
    </source>
</evidence>
<dbReference type="GO" id="GO:0003723">
    <property type="term" value="F:RNA binding"/>
    <property type="evidence" value="ECO:0007669"/>
    <property type="project" value="TreeGrafter"/>
</dbReference>
<sequence length="1546" mass="181990">MNFIDDTFNKELYINVTSNTFKNLEASDKDFLHDLLIKVLEHIANKFKFKNPDFDTHKEQLRVNNYRDAISLLLLLLPFIDDPNGDKKTDIRKLEDIYLVKKQQVDIKTDEPKYLYSNIQYGRCNRTSLEEIKFSREHILDNFNLLLDTISRVKNKLFINWINIFPVSSENNSIRNELIQDTKTKFKKLKTVDSINYTTLLEKNELDQHGINFEDIYNFYSNYVFNAIKNYKWLIYDVYFNGVITPYYVVLQKLLNLDKCVNNMSYNELDNDSFENSWEHLKDCISKNSPCNDIPIKIYFKIVVSMMYFFNKYSKNVSTAKKYGYKPFDADYLEEEQENIDKLRINYVWKSIKSLKAEYLYEFIYYQFKAYKNSIFSNLSGKPISKNRLVHSFDSFYKSHKIISSKANVVNGLEIITTDKNIYNFSKSITHIHNGSEYISMGRLWDDLTDDNKNVFLERLQLKTRDWFNIKGNLKRLNIYKSSELDILNESLLVELYINIPITVIDGLIKKGVLTYYNPNPETSKKDFSSIPGDVTKYFSENLDYLSHCYHFCNNTLFAELRIKTEDGDMSYFTYMSKFQKWYTTYAMNWVSQINFFHRYFNSRVLLVTGSTGVGKSTQIPKLLMYALKAVDYKEKGSVVCTQPRISPTEGNAKRIAMELGVPIESYNDNYKKYIPENNFNLQFKHQENSHTTKDDLLSLKICTDGTLMTELKNPLLKKRRYNEEIKKYEYFEDNIYDIVIVDEAHEHNTNMDVILTLMKYATYYNPTVKLVIVSATMDDDEPVYRRYYRSINDNLIEPINKDLEKFKLDRVNVDRRLHISPPGLSTRFKIDEIYKPGQNPVSICASMVKESSSGDFLLFQPGEKEIRETIIELNKILPDNTLAIPFLSKMKENKKVMVQNIEFNKHKLSRDLDLDYFFETEEIIGKGITRVVVVATNIAEASITIGSLRFVIDTGLEKIAKYDFNTGESKLIVREISESSRLQRKGRVGRTQSGTVVYTYEEGSKENIKSPFNISIDNVSTLFFDLLKEDLNEEEFKTPEIKSTYIGNIKHYDYDEDSKPEILYQTGYELDTVLDNKGKFYIVHPEELNFKRNITGTIVNKLNNEIEYNNNQIKSPKLDSFIDKLRSIWCIIKEGEKVLKTNFGIRVFKLKERLKLEDPRMIISYLFARQYGVEKEMESIIAILQTSSNTSPSRWFSKIKKGNYYQNLFVKYQKSYSDDTSDLIGLFNIMKKVVKIQDIDKDKKQRKIEKEFEIAKDFKLKYLDKQELPFEVYLMFKKMEIKGELVNRRILTEREKASIINDDNSFSEDMDQTETLANMYKIDIKTALTYRKIYTNLQNQLFKKINKTFETDDDIRNDDVDLSWYDEVLSKFKYNYSVKEGIVRSLLHSYNSLAFYVTGDYYCDLNNPDLFSLTKLKKFHPKLKILDSLLTKKAGIVLYFSKDSESNEIFTLTNVMPNQIMECNPLNYSEIELKERLNNFKKVNWALLKRDDKYKKLSLVSSKLINNLETVISALNKKKDPKFWEKLKDIIEEKHINNLKIAFKY</sequence>
<protein>
    <recommendedName>
        <fullName evidence="8">Helicase ATP-binding domain-containing protein</fullName>
    </recommendedName>
</protein>
<dbReference type="SMART" id="SM00487">
    <property type="entry name" value="DEXDc"/>
    <property type="match status" value="1"/>
</dbReference>
<dbReference type="Gene3D" id="3.40.50.300">
    <property type="entry name" value="P-loop containing nucleotide triphosphate hydrolases"/>
    <property type="match status" value="2"/>
</dbReference>
<dbReference type="CDD" id="cd17917">
    <property type="entry name" value="DEXHc_RHA-like"/>
    <property type="match status" value="1"/>
</dbReference>
<dbReference type="PROSITE" id="PS51192">
    <property type="entry name" value="HELICASE_ATP_BIND_1"/>
    <property type="match status" value="1"/>
</dbReference>
<dbReference type="InterPro" id="IPR011545">
    <property type="entry name" value="DEAD/DEAH_box_helicase_dom"/>
</dbReference>
<accession>A0A6C0ACJ6</accession>
<dbReference type="InterPro" id="IPR001650">
    <property type="entry name" value="Helicase_C-like"/>
</dbReference>
<proteinExistence type="predicted"/>
<dbReference type="InterPro" id="IPR027417">
    <property type="entry name" value="P-loop_NTPase"/>
</dbReference>
<dbReference type="GO" id="GO:0004386">
    <property type="term" value="F:helicase activity"/>
    <property type="evidence" value="ECO:0007669"/>
    <property type="project" value="UniProtKB-KW"/>
</dbReference>
<dbReference type="PROSITE" id="PS51194">
    <property type="entry name" value="HELICASE_CTER"/>
    <property type="match status" value="1"/>
</dbReference>
<keyword evidence="2" id="KW-0378">Hydrolase</keyword>